<evidence type="ECO:0000313" key="12">
    <source>
        <dbReference type="EMBL" id="CAF1364920.1"/>
    </source>
</evidence>
<keyword evidence="8" id="KW-0175">Coiled coil</keyword>
<keyword evidence="2" id="KW-0813">Transport</keyword>
<evidence type="ECO:0000256" key="5">
    <source>
        <dbReference type="ARBA" id="ARBA00023055"/>
    </source>
</evidence>
<feature type="domain" description="SMP-LTD" evidence="11">
    <location>
        <begin position="57"/>
        <end position="246"/>
    </location>
</feature>
<evidence type="ECO:0008006" key="14">
    <source>
        <dbReference type="Google" id="ProtNLM"/>
    </source>
</evidence>
<keyword evidence="6" id="KW-0446">Lipid-binding</keyword>
<keyword evidence="7" id="KW-0472">Membrane</keyword>
<dbReference type="InterPro" id="IPR031468">
    <property type="entry name" value="SMP_LBD"/>
</dbReference>
<evidence type="ECO:0000256" key="1">
    <source>
        <dbReference type="ARBA" id="ARBA00004370"/>
    </source>
</evidence>
<comment type="subcellular location">
    <subcellularLocation>
        <location evidence="1">Membrane</location>
    </subcellularLocation>
</comment>
<evidence type="ECO:0000259" key="11">
    <source>
        <dbReference type="PROSITE" id="PS51847"/>
    </source>
</evidence>
<organism evidence="12 13">
    <name type="scientific">Adineta ricciae</name>
    <name type="common">Rotifer</name>
    <dbReference type="NCBI Taxonomy" id="249248"/>
    <lineage>
        <taxon>Eukaryota</taxon>
        <taxon>Metazoa</taxon>
        <taxon>Spiralia</taxon>
        <taxon>Gnathifera</taxon>
        <taxon>Rotifera</taxon>
        <taxon>Eurotatoria</taxon>
        <taxon>Bdelloidea</taxon>
        <taxon>Adinetida</taxon>
        <taxon>Adinetidae</taxon>
        <taxon>Adineta</taxon>
    </lineage>
</organism>
<dbReference type="PROSITE" id="PS00479">
    <property type="entry name" value="ZF_DAG_PE_1"/>
    <property type="match status" value="1"/>
</dbReference>
<name>A0A815I8A9_ADIRI</name>
<dbReference type="Gene3D" id="3.30.60.20">
    <property type="match status" value="1"/>
</dbReference>
<dbReference type="GO" id="GO:0046872">
    <property type="term" value="F:metal ion binding"/>
    <property type="evidence" value="ECO:0007669"/>
    <property type="project" value="UniProtKB-KW"/>
</dbReference>
<dbReference type="GO" id="GO:0005739">
    <property type="term" value="C:mitochondrion"/>
    <property type="evidence" value="ECO:0007669"/>
    <property type="project" value="GOC"/>
</dbReference>
<dbReference type="PANTHER" id="PTHR21519:SF1">
    <property type="entry name" value="PDZ DOMAIN-CONTAINING PROTEIN 8"/>
    <property type="match status" value="1"/>
</dbReference>
<feature type="region of interest" description="Disordered" evidence="9">
    <location>
        <begin position="439"/>
        <end position="532"/>
    </location>
</feature>
<dbReference type="InterPro" id="IPR039275">
    <property type="entry name" value="PDZD8"/>
</dbReference>
<dbReference type="CDD" id="cd21674">
    <property type="entry name" value="SMP_PDZD8"/>
    <property type="match status" value="1"/>
</dbReference>
<dbReference type="GO" id="GO:0016020">
    <property type="term" value="C:membrane"/>
    <property type="evidence" value="ECO:0007669"/>
    <property type="project" value="UniProtKB-SubCell"/>
</dbReference>
<comment type="caution">
    <text evidence="12">The sequence shown here is derived from an EMBL/GenBank/DDBJ whole genome shotgun (WGS) entry which is preliminary data.</text>
</comment>
<dbReference type="PROSITE" id="PS50081">
    <property type="entry name" value="ZF_DAG_PE_2"/>
    <property type="match status" value="1"/>
</dbReference>
<reference evidence="12" key="1">
    <citation type="submission" date="2021-02" db="EMBL/GenBank/DDBJ databases">
        <authorList>
            <person name="Nowell W R."/>
        </authorList>
    </citation>
    <scope>NUCLEOTIDE SEQUENCE</scope>
</reference>
<feature type="compositionally biased region" description="Polar residues" evidence="9">
    <location>
        <begin position="453"/>
        <end position="478"/>
    </location>
</feature>
<dbReference type="PROSITE" id="PS51847">
    <property type="entry name" value="SMP"/>
    <property type="match status" value="1"/>
</dbReference>
<evidence type="ECO:0000256" key="6">
    <source>
        <dbReference type="ARBA" id="ARBA00023121"/>
    </source>
</evidence>
<protein>
    <recommendedName>
        <fullName evidence="14">Phorbol-ester/DAG-type domain-containing protein</fullName>
    </recommendedName>
</protein>
<keyword evidence="13" id="KW-1185">Reference proteome</keyword>
<dbReference type="EMBL" id="CAJNOR010002989">
    <property type="protein sequence ID" value="CAF1364920.1"/>
    <property type="molecule type" value="Genomic_DNA"/>
</dbReference>
<dbReference type="GO" id="GO:0006869">
    <property type="term" value="P:lipid transport"/>
    <property type="evidence" value="ECO:0007669"/>
    <property type="project" value="UniProtKB-KW"/>
</dbReference>
<keyword evidence="5" id="KW-0445">Lipid transport</keyword>
<feature type="region of interest" description="Disordered" evidence="9">
    <location>
        <begin position="1139"/>
        <end position="1169"/>
    </location>
</feature>
<dbReference type="Proteomes" id="UP000663828">
    <property type="component" value="Unassembled WGS sequence"/>
</dbReference>
<proteinExistence type="predicted"/>
<evidence type="ECO:0000256" key="9">
    <source>
        <dbReference type="SAM" id="MobiDB-lite"/>
    </source>
</evidence>
<evidence type="ECO:0000256" key="3">
    <source>
        <dbReference type="ARBA" id="ARBA00022723"/>
    </source>
</evidence>
<dbReference type="InterPro" id="IPR046349">
    <property type="entry name" value="C1-like_sf"/>
</dbReference>
<gene>
    <name evidence="12" type="ORF">XAT740_LOCUS32220</name>
</gene>
<evidence type="ECO:0000256" key="7">
    <source>
        <dbReference type="ARBA" id="ARBA00023136"/>
    </source>
</evidence>
<evidence type="ECO:0000313" key="13">
    <source>
        <dbReference type="Proteomes" id="UP000663828"/>
    </source>
</evidence>
<keyword evidence="3" id="KW-0479">Metal-binding</keyword>
<dbReference type="AlphaFoldDB" id="A0A815I8A9"/>
<dbReference type="GO" id="GO:0044233">
    <property type="term" value="C:mitochondria-associated endoplasmic reticulum membrane contact site"/>
    <property type="evidence" value="ECO:0007669"/>
    <property type="project" value="InterPro"/>
</dbReference>
<keyword evidence="4" id="KW-0862">Zinc</keyword>
<sequence length="1169" mass="132204">MFLLIILLSYLLGCASTIALLLYLYTRYVVYTPVVINEHQEDQYESFKPLPENGGEKNSAVEAINYLFQFLFQELKDSSRLRRYLMHKLNTEFKELKNGRTGKFFLQNIVIQAFSIGKECPVFSDIHLEHQERDERNLIKGFVANLDADYKDGFSVTLEVTLLFGHKCRLFVKVKRIQGNLRLEFRREPFCHWLCVFQKEPLIDFEVKSYLASGESPQLAQIITQQLRRAIKRKQTWPSYKIRLQPFFATSKIPEPTEVLTPSGKNIIPGTFDVLIKYCDRLSIPLAIFDKQKASSVFVFLTVSVNDDMCADYLHIKREQWPTKEIFLKRNVHKLSFKEVNYMDRTEILIEDIDPLPTGIENESAFKAALHDQNVFLLKIQDQDAATSKQVNRLLKYKSSAPAAHDVTTAPTTTITNTDEDKIKIVVGMPVLHSVRVQRAADSPTTPEGEKPNATSPTLSTRSDHSTTSSLSPNTTVRQRVVPPPVKFDKAANSIGLTTKQADADEEDTQSINTIDSPSKVLDGNPVKKPKQVKTSGHDIVLIMMNTDLLQKFHAEPVPPRKAEPYIEFNDRFNFHVKENERFLNVCLWCKPPLNCDVQDPGKKLILLGYATVALSEIVLDAHMSYKHETQMTVNFRSPYAPKPNLKKRMELSTHKGYDENLANGFVTINIKHWPEIEAKLNPQEKKEQFIANNPILNDICTELKEKERKQDQLKYINAINEQHELLPRKPTDHIFEDKTFTLAIHCDYCTKKIWMKSGRHCRDCLINIHKKCEDRCNTENPCPHVPVPAKSIQISSAADDDSKSILNIELPDANTTNSPATTPVADNIDSVVVRNNFELISAPDAAMNNRTTTLATPPTTVHRLSTKAAAAFSVIDSTARRSFRGAFGNKNLNHPAASISPSLSATSELSKSDESLSNASTISGSSSTKISAAIPAVQTSSKLANAASSAYSRLREFKSRRLPAATAAAATTVETLPTKKTSTSSGSMHSEIVPEVDMREVISKILSDESNDVKTLENLLHERDIDDAVLYAKAREFGPELFPEYTLEERKRKLEDEISRLRQEIDLQYQVRDDMAKEYENDTTDENEKRKLREKIQNIDEKAQALGALTILNCYGLKHCRAQIEAKHDVSDQLIDEAFNEEDNNDLDALHDDDDDNDDDDDDDIEQS</sequence>
<feature type="domain" description="Phorbol-ester/DAG-type" evidence="10">
    <location>
        <begin position="733"/>
        <end position="783"/>
    </location>
</feature>
<dbReference type="InterPro" id="IPR058801">
    <property type="entry name" value="PDZD8_N"/>
</dbReference>
<evidence type="ECO:0000256" key="2">
    <source>
        <dbReference type="ARBA" id="ARBA00022448"/>
    </source>
</evidence>
<feature type="coiled-coil region" evidence="8">
    <location>
        <begin position="1045"/>
        <end position="1110"/>
    </location>
</feature>
<dbReference type="GO" id="GO:1990456">
    <property type="term" value="P:mitochondrion-endoplasmic reticulum membrane tethering"/>
    <property type="evidence" value="ECO:0007669"/>
    <property type="project" value="InterPro"/>
</dbReference>
<dbReference type="GO" id="GO:0051560">
    <property type="term" value="P:mitochondrial calcium ion homeostasis"/>
    <property type="evidence" value="ECO:0007669"/>
    <property type="project" value="InterPro"/>
</dbReference>
<evidence type="ECO:0000256" key="4">
    <source>
        <dbReference type="ARBA" id="ARBA00022833"/>
    </source>
</evidence>
<dbReference type="Pfam" id="PF26547">
    <property type="entry name" value="PDZD8_N"/>
    <property type="match status" value="1"/>
</dbReference>
<dbReference type="GO" id="GO:0008289">
    <property type="term" value="F:lipid binding"/>
    <property type="evidence" value="ECO:0007669"/>
    <property type="project" value="UniProtKB-KW"/>
</dbReference>
<dbReference type="InterPro" id="IPR002219">
    <property type="entry name" value="PKC_DAG/PE"/>
</dbReference>
<evidence type="ECO:0000259" key="10">
    <source>
        <dbReference type="PROSITE" id="PS50081"/>
    </source>
</evidence>
<dbReference type="PANTHER" id="PTHR21519">
    <property type="entry name" value="PDZ DOMAIN-CONTAINING PROTEIN 8"/>
    <property type="match status" value="1"/>
</dbReference>
<dbReference type="SUPFAM" id="SSF57889">
    <property type="entry name" value="Cysteine-rich domain"/>
    <property type="match status" value="1"/>
</dbReference>
<evidence type="ECO:0000256" key="8">
    <source>
        <dbReference type="SAM" id="Coils"/>
    </source>
</evidence>
<accession>A0A815I8A9</accession>